<name>A0A699ZTT0_HAELA</name>
<gene>
    <name evidence="1" type="ORF">HaLaN_22422</name>
</gene>
<dbReference type="PANTHER" id="PTHR44281">
    <property type="entry name" value="SPINDLE ASSEMBLY ABNORMAL PROTEIN 6 HOMOLOG"/>
    <property type="match status" value="1"/>
</dbReference>
<dbReference type="AlphaFoldDB" id="A0A699ZTT0"/>
<evidence type="ECO:0000313" key="1">
    <source>
        <dbReference type="EMBL" id="GFH24600.1"/>
    </source>
</evidence>
<sequence>FQAVLSIRGSESLFKIVETNDFKQLPHITLAFRPGNDAAVKQFLAFRLLEVKGNAEDLTTQLARMTVRQLVLQQSVTQPAPSWAAHSSSWWRYKSSTTSTC</sequence>
<evidence type="ECO:0000313" key="2">
    <source>
        <dbReference type="Proteomes" id="UP000485058"/>
    </source>
</evidence>
<keyword evidence="2" id="KW-1185">Reference proteome</keyword>
<reference evidence="1 2" key="1">
    <citation type="submission" date="2020-02" db="EMBL/GenBank/DDBJ databases">
        <title>Draft genome sequence of Haematococcus lacustris strain NIES-144.</title>
        <authorList>
            <person name="Morimoto D."/>
            <person name="Nakagawa S."/>
            <person name="Yoshida T."/>
            <person name="Sawayama S."/>
        </authorList>
    </citation>
    <scope>NUCLEOTIDE SEQUENCE [LARGE SCALE GENOMIC DNA]</scope>
    <source>
        <strain evidence="1 2">NIES-144</strain>
    </source>
</reference>
<dbReference type="Proteomes" id="UP000485058">
    <property type="component" value="Unassembled WGS sequence"/>
</dbReference>
<protein>
    <submittedName>
        <fullName evidence="1">Centriole protein</fullName>
    </submittedName>
</protein>
<dbReference type="InterPro" id="IPR038558">
    <property type="entry name" value="SAS-6_N_sf"/>
</dbReference>
<feature type="non-terminal residue" evidence="1">
    <location>
        <position position="1"/>
    </location>
</feature>
<proteinExistence type="predicted"/>
<accession>A0A699ZTT0</accession>
<organism evidence="1 2">
    <name type="scientific">Haematococcus lacustris</name>
    <name type="common">Green alga</name>
    <name type="synonym">Haematococcus pluvialis</name>
    <dbReference type="NCBI Taxonomy" id="44745"/>
    <lineage>
        <taxon>Eukaryota</taxon>
        <taxon>Viridiplantae</taxon>
        <taxon>Chlorophyta</taxon>
        <taxon>core chlorophytes</taxon>
        <taxon>Chlorophyceae</taxon>
        <taxon>CS clade</taxon>
        <taxon>Chlamydomonadales</taxon>
        <taxon>Haematococcaceae</taxon>
        <taxon>Haematococcus</taxon>
    </lineage>
</organism>
<dbReference type="EMBL" id="BLLF01002580">
    <property type="protein sequence ID" value="GFH24600.1"/>
    <property type="molecule type" value="Genomic_DNA"/>
</dbReference>
<dbReference type="Gene3D" id="2.170.210.20">
    <property type="entry name" value="Spindle assembly abnormal protein 6, N-terminal domain"/>
    <property type="match status" value="1"/>
</dbReference>
<comment type="caution">
    <text evidence="1">The sequence shown here is derived from an EMBL/GenBank/DDBJ whole genome shotgun (WGS) entry which is preliminary data.</text>
</comment>
<dbReference type="PANTHER" id="PTHR44281:SF2">
    <property type="entry name" value="SPINDLE ASSEMBLY ABNORMAL PROTEIN 6 HOMOLOG"/>
    <property type="match status" value="1"/>
</dbReference>